<feature type="compositionally biased region" description="Acidic residues" evidence="1">
    <location>
        <begin position="1"/>
        <end position="15"/>
    </location>
</feature>
<reference evidence="2" key="1">
    <citation type="submission" date="2002-02" db="EMBL/GenBank/DDBJ databases">
        <title>Oryza sativa nipponbare(GA3) genomic DNA, chromosome 9, PAC clone:P0592C05.</title>
        <authorList>
            <person name="Sasaki T."/>
            <person name="Matsumoto T."/>
            <person name="Yamamoto K."/>
        </authorList>
    </citation>
    <scope>NUCLEOTIDE SEQUENCE</scope>
</reference>
<gene>
    <name evidence="3" type="ORF">OSJNBa0044K01.31</name>
    <name evidence="2" type="ORF">P0592C05.4</name>
</gene>
<reference evidence="4" key="3">
    <citation type="journal article" date="2005" name="Nature">
        <title>The map-based sequence of the rice genome.</title>
        <authorList>
            <consortium name="International rice genome sequencing project (IRGSP)"/>
            <person name="Matsumoto T."/>
            <person name="Wu J."/>
            <person name="Kanamori H."/>
            <person name="Katayose Y."/>
            <person name="Fujisawa M."/>
            <person name="Namiki N."/>
            <person name="Mizuno H."/>
            <person name="Yamamoto K."/>
            <person name="Antonio B.A."/>
            <person name="Baba T."/>
            <person name="Sakata K."/>
            <person name="Nagamura Y."/>
            <person name="Aoki H."/>
            <person name="Arikawa K."/>
            <person name="Arita K."/>
            <person name="Bito T."/>
            <person name="Chiden Y."/>
            <person name="Fujitsuka N."/>
            <person name="Fukunaka R."/>
            <person name="Hamada M."/>
            <person name="Harada C."/>
            <person name="Hayashi A."/>
            <person name="Hijishita S."/>
            <person name="Honda M."/>
            <person name="Hosokawa S."/>
            <person name="Ichikawa Y."/>
            <person name="Idonuma A."/>
            <person name="Iijima M."/>
            <person name="Ikeda M."/>
            <person name="Ikeno M."/>
            <person name="Ito K."/>
            <person name="Ito S."/>
            <person name="Ito T."/>
            <person name="Ito Y."/>
            <person name="Ito Y."/>
            <person name="Iwabuchi A."/>
            <person name="Kamiya K."/>
            <person name="Karasawa W."/>
            <person name="Kurita K."/>
            <person name="Katagiri S."/>
            <person name="Kikuta A."/>
            <person name="Kobayashi H."/>
            <person name="Kobayashi N."/>
            <person name="Machita K."/>
            <person name="Maehara T."/>
            <person name="Masukawa M."/>
            <person name="Mizubayashi T."/>
            <person name="Mukai Y."/>
            <person name="Nagasaki H."/>
            <person name="Nagata Y."/>
            <person name="Naito S."/>
            <person name="Nakashima M."/>
            <person name="Nakama Y."/>
            <person name="Nakamichi Y."/>
            <person name="Nakamura M."/>
            <person name="Meguro A."/>
            <person name="Negishi M."/>
            <person name="Ohta I."/>
            <person name="Ohta T."/>
            <person name="Okamoto M."/>
            <person name="Ono N."/>
            <person name="Saji S."/>
            <person name="Sakaguchi M."/>
            <person name="Sakai K."/>
            <person name="Shibata M."/>
            <person name="Shimokawa T."/>
            <person name="Song J."/>
            <person name="Takazaki Y."/>
            <person name="Terasawa K."/>
            <person name="Tsugane M."/>
            <person name="Tsuji K."/>
            <person name="Ueda S."/>
            <person name="Waki K."/>
            <person name="Yamagata H."/>
            <person name="Yamamoto M."/>
            <person name="Yamamoto S."/>
            <person name="Yamane H."/>
            <person name="Yoshiki S."/>
            <person name="Yoshihara R."/>
            <person name="Yukawa K."/>
            <person name="Zhong H."/>
            <person name="Yano M."/>
            <person name="Yuan Q."/>
            <person name="Ouyang S."/>
            <person name="Liu J."/>
            <person name="Jones K.M."/>
            <person name="Gansberger K."/>
            <person name="Moffat K."/>
            <person name="Hill J."/>
            <person name="Bera J."/>
            <person name="Fadrosh D."/>
            <person name="Jin S."/>
            <person name="Johri S."/>
            <person name="Kim M."/>
            <person name="Overton L."/>
            <person name="Reardon M."/>
            <person name="Tsitrin T."/>
            <person name="Vuong H."/>
            <person name="Weaver B."/>
            <person name="Ciecko A."/>
            <person name="Tallon L."/>
            <person name="Jackson J."/>
            <person name="Pai G."/>
            <person name="Aken S.V."/>
            <person name="Utterback T."/>
            <person name="Reidmuller S."/>
            <person name="Feldblyum T."/>
            <person name="Hsiao J."/>
            <person name="Zismann V."/>
            <person name="Iobst S."/>
            <person name="de Vazeille A.R."/>
            <person name="Buell C.R."/>
            <person name="Ying K."/>
            <person name="Li Y."/>
            <person name="Lu T."/>
            <person name="Huang Y."/>
            <person name="Zhao Q."/>
            <person name="Feng Q."/>
            <person name="Zhang L."/>
            <person name="Zhu J."/>
            <person name="Weng Q."/>
            <person name="Mu J."/>
            <person name="Lu Y."/>
            <person name="Fan D."/>
            <person name="Liu Y."/>
            <person name="Guan J."/>
            <person name="Zhang Y."/>
            <person name="Yu S."/>
            <person name="Liu X."/>
            <person name="Zhang Y."/>
            <person name="Hong G."/>
            <person name="Han B."/>
            <person name="Choisne N."/>
            <person name="Demange N."/>
            <person name="Orjeda G."/>
            <person name="Samain S."/>
            <person name="Cattolico L."/>
            <person name="Pelletier E."/>
            <person name="Couloux A."/>
            <person name="Segurens B."/>
            <person name="Wincker P."/>
            <person name="D'Hont A."/>
            <person name="Scarpelli C."/>
            <person name="Weissenbach J."/>
            <person name="Salanoubat M."/>
            <person name="Quetier F."/>
            <person name="Yu Y."/>
            <person name="Kim H.R."/>
            <person name="Rambo T."/>
            <person name="Currie J."/>
            <person name="Collura K."/>
            <person name="Luo M."/>
            <person name="Yang T."/>
            <person name="Ammiraju J.S.S."/>
            <person name="Engler F."/>
            <person name="Soderlund C."/>
            <person name="Wing R.A."/>
            <person name="Palmer L.E."/>
            <person name="de la Bastide M."/>
            <person name="Spiegel L."/>
            <person name="Nascimento L."/>
            <person name="Zutavern T."/>
            <person name="O'Shaughnessy A."/>
            <person name="Dike S."/>
            <person name="Dedhia N."/>
            <person name="Preston R."/>
            <person name="Balija V."/>
            <person name="McCombie W.R."/>
            <person name="Chow T."/>
            <person name="Chen H."/>
            <person name="Chung M."/>
            <person name="Chen C."/>
            <person name="Shaw J."/>
            <person name="Wu H."/>
            <person name="Hsiao K."/>
            <person name="Chao Y."/>
            <person name="Chu M."/>
            <person name="Cheng C."/>
            <person name="Hour A."/>
            <person name="Lee P."/>
            <person name="Lin S."/>
            <person name="Lin Y."/>
            <person name="Liou J."/>
            <person name="Liu S."/>
            <person name="Hsing Y."/>
            <person name="Raghuvanshi S."/>
            <person name="Mohanty A."/>
            <person name="Bharti A.K."/>
            <person name="Gaur A."/>
            <person name="Gupta V."/>
            <person name="Kumar D."/>
            <person name="Ravi V."/>
            <person name="Vij S."/>
            <person name="Kapur A."/>
            <person name="Khurana P."/>
            <person name="Khurana P."/>
            <person name="Khurana J.P."/>
            <person name="Tyagi A.K."/>
            <person name="Gaikwad K."/>
            <person name="Singh A."/>
            <person name="Dalal V."/>
            <person name="Srivastava S."/>
            <person name="Dixit A."/>
            <person name="Pal A.K."/>
            <person name="Ghazi I.A."/>
            <person name="Yadav M."/>
            <person name="Pandit A."/>
            <person name="Bhargava A."/>
            <person name="Sureshbabu K."/>
            <person name="Batra K."/>
            <person name="Sharma T.R."/>
            <person name="Mohapatra T."/>
            <person name="Singh N.K."/>
            <person name="Messing J."/>
            <person name="Nelson A.B."/>
            <person name="Fuks G."/>
            <person name="Kavchok S."/>
            <person name="Keizer G."/>
            <person name="Linton E."/>
            <person name="Llaca V."/>
            <person name="Song R."/>
            <person name="Tanyolac B."/>
            <person name="Young S."/>
            <person name="Ho-Il K."/>
            <person name="Hahn J.H."/>
            <person name="Sangsakoo G."/>
            <person name="Vanavichit A."/>
            <person name="de Mattos Luiz.A.T."/>
            <person name="Zimmer P.D."/>
            <person name="Malone G."/>
            <person name="Dellagostin O."/>
            <person name="de Oliveira A.C."/>
            <person name="Bevan M."/>
            <person name="Bancroft I."/>
            <person name="Minx P."/>
            <person name="Cordum H."/>
            <person name="Wilson R."/>
            <person name="Cheng Z."/>
            <person name="Jin W."/>
            <person name="Jiang J."/>
            <person name="Leong S.A."/>
            <person name="Iwama H."/>
            <person name="Gojobori T."/>
            <person name="Itoh T."/>
            <person name="Niimura Y."/>
            <person name="Fujii Y."/>
            <person name="Habara T."/>
            <person name="Sakai H."/>
            <person name="Sato Y."/>
            <person name="Wilson G."/>
            <person name="Kumar K."/>
            <person name="McCouch S."/>
            <person name="Juretic N."/>
            <person name="Hoen D."/>
            <person name="Wright S."/>
            <person name="Bruskiewich R."/>
            <person name="Bureau T."/>
            <person name="Miyao A."/>
            <person name="Hirochika H."/>
            <person name="Nishikawa T."/>
            <person name="Kadowaki K."/>
            <person name="Sugiura M."/>
            <person name="Burr B."/>
            <person name="Sasaki T."/>
        </authorList>
    </citation>
    <scope>NUCLEOTIDE SEQUENCE [LARGE SCALE GENOMIC DNA]</scope>
    <source>
        <strain evidence="4">cv. Nipponbare</strain>
    </source>
</reference>
<reference evidence="4" key="4">
    <citation type="journal article" date="2008" name="Nucleic Acids Res.">
        <title>The rice annotation project database (RAP-DB): 2008 update.</title>
        <authorList>
            <consortium name="The rice annotation project (RAP)"/>
        </authorList>
    </citation>
    <scope>GENOME REANNOTATION</scope>
    <source>
        <strain evidence="4">cv. Nipponbare</strain>
    </source>
</reference>
<accession>Q69LF4</accession>
<dbReference type="AlphaFoldDB" id="Q69LF4"/>
<dbReference type="EMBL" id="AP004756">
    <property type="protein sequence ID" value="BAD33201.1"/>
    <property type="molecule type" value="Genomic_DNA"/>
</dbReference>
<evidence type="ECO:0000313" key="3">
    <source>
        <dbReference type="EMBL" id="BAD34071.1"/>
    </source>
</evidence>
<name>Q69LF4_ORYSJ</name>
<protein>
    <submittedName>
        <fullName evidence="3">Uncharacterized protein</fullName>
    </submittedName>
</protein>
<proteinExistence type="predicted"/>
<dbReference type="Proteomes" id="UP000000763">
    <property type="component" value="Chromosome 9"/>
</dbReference>
<evidence type="ECO:0000256" key="1">
    <source>
        <dbReference type="SAM" id="MobiDB-lite"/>
    </source>
</evidence>
<dbReference type="PANTHER" id="PTHR48243">
    <property type="entry name" value="AMINOTRANSFERASE-LIKE PLANT MOBILE DOMAIN-CONTAINING PROTEIN"/>
    <property type="match status" value="1"/>
</dbReference>
<dbReference type="PANTHER" id="PTHR48243:SF1">
    <property type="entry name" value="AMINOTRANSFERASE-LIKE PLANT MOBILE DOMAIN-CONTAINING PROTEIN"/>
    <property type="match status" value="1"/>
</dbReference>
<feature type="region of interest" description="Disordered" evidence="1">
    <location>
        <begin position="1"/>
        <end position="22"/>
    </location>
</feature>
<sequence length="125" mass="13974">MEEDQGENPDTDPDVENDHEKQTYVNLKDWVFTQTRAYDPDQLIKTGMDVDFNVWQAIGSEVLMPVDEQGPCFLSIQFLYTLRDAGNGNIKMIGPVECTCLITLITVKVGALEDGPIIDIPRAPT</sequence>
<organism evidence="3 4">
    <name type="scientific">Oryza sativa subsp. japonica</name>
    <name type="common">Rice</name>
    <dbReference type="NCBI Taxonomy" id="39947"/>
    <lineage>
        <taxon>Eukaryota</taxon>
        <taxon>Viridiplantae</taxon>
        <taxon>Streptophyta</taxon>
        <taxon>Embryophyta</taxon>
        <taxon>Tracheophyta</taxon>
        <taxon>Spermatophyta</taxon>
        <taxon>Magnoliopsida</taxon>
        <taxon>Liliopsida</taxon>
        <taxon>Poales</taxon>
        <taxon>Poaceae</taxon>
        <taxon>BOP clade</taxon>
        <taxon>Oryzoideae</taxon>
        <taxon>Oryzeae</taxon>
        <taxon>Oryzinae</taxon>
        <taxon>Oryza</taxon>
        <taxon>Oryza sativa</taxon>
    </lineage>
</organism>
<reference evidence="3" key="2">
    <citation type="submission" date="2002-10" db="EMBL/GenBank/DDBJ databases">
        <title>Oryza sativa nipponbare(GA3) genomic DNA, chromosome 9, BAC clone:OSJNBa0044K01.</title>
        <authorList>
            <person name="Sasaki T."/>
            <person name="Matsumoto T."/>
            <person name="Katayose Y."/>
        </authorList>
    </citation>
    <scope>NUCLEOTIDE SEQUENCE</scope>
</reference>
<dbReference type="EMBL" id="AP005839">
    <property type="protein sequence ID" value="BAD34071.1"/>
    <property type="molecule type" value="Genomic_DNA"/>
</dbReference>
<evidence type="ECO:0000313" key="2">
    <source>
        <dbReference type="EMBL" id="BAD33201.1"/>
    </source>
</evidence>
<evidence type="ECO:0000313" key="4">
    <source>
        <dbReference type="Proteomes" id="UP000000763"/>
    </source>
</evidence>